<evidence type="ECO:0000256" key="4">
    <source>
        <dbReference type="ARBA" id="ARBA00022679"/>
    </source>
</evidence>
<dbReference type="GO" id="GO:0000155">
    <property type="term" value="F:phosphorelay sensor kinase activity"/>
    <property type="evidence" value="ECO:0007669"/>
    <property type="project" value="InterPro"/>
</dbReference>
<dbReference type="InterPro" id="IPR011712">
    <property type="entry name" value="Sig_transdc_His_kin_sub3_dim/P"/>
</dbReference>
<dbReference type="AlphaFoldDB" id="A0A2H9VP66"/>
<keyword evidence="4" id="KW-0808">Transferase</keyword>
<evidence type="ECO:0000259" key="12">
    <source>
        <dbReference type="PROSITE" id="PS50109"/>
    </source>
</evidence>
<dbReference type="Gene3D" id="1.20.5.1930">
    <property type="match status" value="1"/>
</dbReference>
<evidence type="ECO:0000256" key="9">
    <source>
        <dbReference type="PROSITE-ProRule" id="PRU00339"/>
    </source>
</evidence>
<feature type="chain" id="PRO_5014154059" description="histidine kinase" evidence="11">
    <location>
        <begin position="20"/>
        <end position="588"/>
    </location>
</feature>
<dbReference type="PANTHER" id="PTHR24421:SF10">
    <property type="entry name" value="NITRATE_NITRITE SENSOR PROTEIN NARQ"/>
    <property type="match status" value="1"/>
</dbReference>
<evidence type="ECO:0000256" key="5">
    <source>
        <dbReference type="ARBA" id="ARBA00022741"/>
    </source>
</evidence>
<dbReference type="Pfam" id="PF07730">
    <property type="entry name" value="HisKA_3"/>
    <property type="match status" value="1"/>
</dbReference>
<dbReference type="InterPro" id="IPR003594">
    <property type="entry name" value="HATPase_dom"/>
</dbReference>
<evidence type="ECO:0000256" key="6">
    <source>
        <dbReference type="ARBA" id="ARBA00022777"/>
    </source>
</evidence>
<dbReference type="SMART" id="SM00028">
    <property type="entry name" value="TPR"/>
    <property type="match status" value="6"/>
</dbReference>
<dbReference type="Proteomes" id="UP000242687">
    <property type="component" value="Unassembled WGS sequence"/>
</dbReference>
<sequence length="588" mass="66776">MIRFFTTLFLLICSCCSYAQIDSLKVLLQQQPENLKLKYELGMAQLKKGHADTAETLFKSITTQALRRSDNEHYVLAQMQLGRLMADKGENVKALKLYQDALNEAERLHNKQQIAHIYKNIGAVYISWKKFTEALTYYEKAELLAKEVNDEVLVADCQNNKGTVYEQINNYDKAISAYKSALAVYTAKNITPKISMSLSNLAIVYKFQKNYTESLNYNQKALALSSKTGDKWMMSATYNNIGNLYGEMGNYKNAIAYCEKALQLAREIDAIEIIESTYDSMAEAAAKAGDYKNAYQYHRDFSDANRNFINIESANRLSELNVKYETERKQKLIQQQQFEISKRNYWLYGAIILLILMALVAYLIVRNNSYKQQKRLQAEIHKQQEIENRALFDGEQKERIRIARDLHDSIGQLLSVVKMNLSNLSTPNENLNNTVKLVDQTITEVRHISHNLIPEELNFGLFAALEDMADKISATGKTQVQVNINEDARAHRFEKSNELSVYRIVQEALSNIVKHAGAKVIELNVDLTGNAMLISVKDDGRGFDTGQIKNSTGIGWKNIAARVNLLNGNLQVHSEKLKGTQIEISIPA</sequence>
<dbReference type="PANTHER" id="PTHR24421">
    <property type="entry name" value="NITRATE/NITRITE SENSOR PROTEIN NARX-RELATED"/>
    <property type="match status" value="1"/>
</dbReference>
<dbReference type="Gene3D" id="1.25.40.10">
    <property type="entry name" value="Tetratricopeptide repeat domain"/>
    <property type="match status" value="3"/>
</dbReference>
<evidence type="ECO:0000256" key="3">
    <source>
        <dbReference type="ARBA" id="ARBA00022553"/>
    </source>
</evidence>
<dbReference type="GO" id="GO:0016020">
    <property type="term" value="C:membrane"/>
    <property type="evidence" value="ECO:0007669"/>
    <property type="project" value="InterPro"/>
</dbReference>
<evidence type="ECO:0000256" key="7">
    <source>
        <dbReference type="ARBA" id="ARBA00022840"/>
    </source>
</evidence>
<evidence type="ECO:0000256" key="11">
    <source>
        <dbReference type="SAM" id="SignalP"/>
    </source>
</evidence>
<feature type="repeat" description="TPR" evidence="9">
    <location>
        <begin position="115"/>
        <end position="148"/>
    </location>
</feature>
<dbReference type="OrthoDB" id="9778366at2"/>
<keyword evidence="6 13" id="KW-0418">Kinase</keyword>
<keyword evidence="10" id="KW-0812">Transmembrane</keyword>
<name>A0A2H9VP66_9SPHI</name>
<dbReference type="InterPro" id="IPR011990">
    <property type="entry name" value="TPR-like_helical_dom_sf"/>
</dbReference>
<evidence type="ECO:0000313" key="13">
    <source>
        <dbReference type="EMBL" id="PJJ80125.1"/>
    </source>
</evidence>
<keyword evidence="10" id="KW-1133">Transmembrane helix</keyword>
<keyword evidence="3" id="KW-0597">Phosphoprotein</keyword>
<evidence type="ECO:0000256" key="2">
    <source>
        <dbReference type="ARBA" id="ARBA00012438"/>
    </source>
</evidence>
<dbReference type="EC" id="2.7.13.3" evidence="2"/>
<feature type="transmembrane region" description="Helical" evidence="10">
    <location>
        <begin position="345"/>
        <end position="365"/>
    </location>
</feature>
<keyword evidence="9" id="KW-0802">TPR repeat</keyword>
<feature type="domain" description="Histidine kinase" evidence="12">
    <location>
        <begin position="401"/>
        <end position="588"/>
    </location>
</feature>
<dbReference type="InterPro" id="IPR050482">
    <property type="entry name" value="Sensor_HK_TwoCompSys"/>
</dbReference>
<keyword evidence="14" id="KW-1185">Reference proteome</keyword>
<evidence type="ECO:0000256" key="1">
    <source>
        <dbReference type="ARBA" id="ARBA00000085"/>
    </source>
</evidence>
<feature type="repeat" description="TPR" evidence="9">
    <location>
        <begin position="155"/>
        <end position="188"/>
    </location>
</feature>
<evidence type="ECO:0000313" key="14">
    <source>
        <dbReference type="Proteomes" id="UP000242687"/>
    </source>
</evidence>
<keyword evidence="7" id="KW-0067">ATP-binding</keyword>
<dbReference type="EMBL" id="PGFJ01000002">
    <property type="protein sequence ID" value="PJJ80125.1"/>
    <property type="molecule type" value="Genomic_DNA"/>
</dbReference>
<organism evidence="13 14">
    <name type="scientific">Mucilaginibacter auburnensis</name>
    <dbReference type="NCBI Taxonomy" id="1457233"/>
    <lineage>
        <taxon>Bacteria</taxon>
        <taxon>Pseudomonadati</taxon>
        <taxon>Bacteroidota</taxon>
        <taxon>Sphingobacteriia</taxon>
        <taxon>Sphingobacteriales</taxon>
        <taxon>Sphingobacteriaceae</taxon>
        <taxon>Mucilaginibacter</taxon>
    </lineage>
</organism>
<dbReference type="SMART" id="SM00387">
    <property type="entry name" value="HATPase_c"/>
    <property type="match status" value="1"/>
</dbReference>
<dbReference type="PROSITE" id="PS50005">
    <property type="entry name" value="TPR"/>
    <property type="match status" value="3"/>
</dbReference>
<dbReference type="CDD" id="cd16917">
    <property type="entry name" value="HATPase_UhpB-NarQ-NarX-like"/>
    <property type="match status" value="1"/>
</dbReference>
<dbReference type="InterPro" id="IPR019734">
    <property type="entry name" value="TPR_rpt"/>
</dbReference>
<keyword evidence="10" id="KW-0472">Membrane</keyword>
<dbReference type="InterPro" id="IPR036890">
    <property type="entry name" value="HATPase_C_sf"/>
</dbReference>
<dbReference type="InterPro" id="IPR005467">
    <property type="entry name" value="His_kinase_dom"/>
</dbReference>
<keyword evidence="11" id="KW-0732">Signal</keyword>
<dbReference type="SUPFAM" id="SSF48452">
    <property type="entry name" value="TPR-like"/>
    <property type="match status" value="2"/>
</dbReference>
<feature type="signal peptide" evidence="11">
    <location>
        <begin position="1"/>
        <end position="19"/>
    </location>
</feature>
<reference evidence="13 14" key="1">
    <citation type="submission" date="2017-11" db="EMBL/GenBank/DDBJ databases">
        <title>Genomic Encyclopedia of Archaeal and Bacterial Type Strains, Phase II (KMG-II): From Individual Species to Whole Genera.</title>
        <authorList>
            <person name="Goeker M."/>
        </authorList>
    </citation>
    <scope>NUCLEOTIDE SEQUENCE [LARGE SCALE GENOMIC DNA]</scope>
    <source>
        <strain evidence="13 14">DSM 28175</strain>
    </source>
</reference>
<dbReference type="Gene3D" id="3.30.565.10">
    <property type="entry name" value="Histidine kinase-like ATPase, C-terminal domain"/>
    <property type="match status" value="1"/>
</dbReference>
<protein>
    <recommendedName>
        <fullName evidence="2">histidine kinase</fullName>
        <ecNumber evidence="2">2.7.13.3</ecNumber>
    </recommendedName>
</protein>
<dbReference type="Pfam" id="PF02518">
    <property type="entry name" value="HATPase_c"/>
    <property type="match status" value="1"/>
</dbReference>
<dbReference type="GO" id="GO:0046983">
    <property type="term" value="F:protein dimerization activity"/>
    <property type="evidence" value="ECO:0007669"/>
    <property type="project" value="InterPro"/>
</dbReference>
<dbReference type="PROSITE" id="PS51257">
    <property type="entry name" value="PROKAR_LIPOPROTEIN"/>
    <property type="match status" value="1"/>
</dbReference>
<keyword evidence="5" id="KW-0547">Nucleotide-binding</keyword>
<keyword evidence="8" id="KW-0902">Two-component regulatory system</keyword>
<comment type="catalytic activity">
    <reaction evidence="1">
        <text>ATP + protein L-histidine = ADP + protein N-phospho-L-histidine.</text>
        <dbReference type="EC" id="2.7.13.3"/>
    </reaction>
</comment>
<dbReference type="Pfam" id="PF13424">
    <property type="entry name" value="TPR_12"/>
    <property type="match status" value="2"/>
</dbReference>
<dbReference type="SUPFAM" id="SSF55874">
    <property type="entry name" value="ATPase domain of HSP90 chaperone/DNA topoisomerase II/histidine kinase"/>
    <property type="match status" value="1"/>
</dbReference>
<evidence type="ECO:0000256" key="10">
    <source>
        <dbReference type="SAM" id="Phobius"/>
    </source>
</evidence>
<proteinExistence type="predicted"/>
<accession>A0A2H9VP66</accession>
<dbReference type="PROSITE" id="PS50109">
    <property type="entry name" value="HIS_KIN"/>
    <property type="match status" value="1"/>
</dbReference>
<dbReference type="GO" id="GO:0005524">
    <property type="term" value="F:ATP binding"/>
    <property type="evidence" value="ECO:0007669"/>
    <property type="project" value="UniProtKB-KW"/>
</dbReference>
<feature type="repeat" description="TPR" evidence="9">
    <location>
        <begin position="235"/>
        <end position="268"/>
    </location>
</feature>
<evidence type="ECO:0000256" key="8">
    <source>
        <dbReference type="ARBA" id="ARBA00023012"/>
    </source>
</evidence>
<gene>
    <name evidence="13" type="ORF">CLV57_3270</name>
</gene>
<dbReference type="PROSITE" id="PS50293">
    <property type="entry name" value="TPR_REGION"/>
    <property type="match status" value="1"/>
</dbReference>
<comment type="caution">
    <text evidence="13">The sequence shown here is derived from an EMBL/GenBank/DDBJ whole genome shotgun (WGS) entry which is preliminary data.</text>
</comment>
<dbReference type="RefSeq" id="WP_100342419.1">
    <property type="nucleotide sequence ID" value="NZ_PGFJ01000002.1"/>
</dbReference>